<proteinExistence type="predicted"/>
<gene>
    <name evidence="1" type="ORF">Azoinq_02610</name>
</gene>
<evidence type="ECO:0000313" key="1">
    <source>
        <dbReference type="EMBL" id="QWT49523.1"/>
    </source>
</evidence>
<dbReference type="EMBL" id="CP064782">
    <property type="protein sequence ID" value="QWT49523.1"/>
    <property type="molecule type" value="Genomic_DNA"/>
</dbReference>
<accession>A0A975SNI0</accession>
<dbReference type="Proteomes" id="UP000683428">
    <property type="component" value="Chromosome"/>
</dbReference>
<keyword evidence="2" id="KW-1185">Reference proteome</keyword>
<dbReference type="KEGG" id="aiq:Azoinq_02610"/>
<organism evidence="1 2">
    <name type="scientific">Azospira inquinata</name>
    <dbReference type="NCBI Taxonomy" id="2785627"/>
    <lineage>
        <taxon>Bacteria</taxon>
        <taxon>Pseudomonadati</taxon>
        <taxon>Pseudomonadota</taxon>
        <taxon>Betaproteobacteria</taxon>
        <taxon>Rhodocyclales</taxon>
        <taxon>Rhodocyclaceae</taxon>
        <taxon>Azospira</taxon>
    </lineage>
</organism>
<sequence>MAPLILLPSFAFADHLFRPVGTISLSNGYHVDVMTEKAADWGQAIFTLFKDGDSHPIAVQRAPTYPTKISRLGLLNIDLDHNNRPEYLIIGGAGAETSDEITTKQQISWPSANNQNTDWVCGFTTIIIIHDDMKHMDVIKYSNADNPLASSSFQVMGPDRAKAIIGGKTEERLSVTPGFLIDMWKTYVNHFNPECKKSGTDLPLPLAIKEIPLNALKWQDYLPYLLEMYANAQQAYQDAIREGGADYRKKALGVFRFRHFFSTFPFDAVDPENKEPRYTALMNDYAFYLYNYDIDGLDQLRKENKSSEVDYCERNLRESAIPILQHVLKREPTRTVAWLNLADAQWEVPELHAESANTYRRYLDLLHRSAPHSKPPKRALQRAK</sequence>
<protein>
    <submittedName>
        <fullName evidence="1">Uncharacterized protein</fullName>
    </submittedName>
</protein>
<name>A0A975SNI0_9RHOO</name>
<evidence type="ECO:0000313" key="2">
    <source>
        <dbReference type="Proteomes" id="UP000683428"/>
    </source>
</evidence>
<dbReference type="RefSeq" id="WP_216126760.1">
    <property type="nucleotide sequence ID" value="NZ_CP064782.1"/>
</dbReference>
<reference evidence="1" key="1">
    <citation type="submission" date="2020-11" db="EMBL/GenBank/DDBJ databases">
        <title>Azospira inquinata sp. nov.</title>
        <authorList>
            <person name="Moe W.M."/>
            <person name="Mikes M.C."/>
        </authorList>
    </citation>
    <scope>NUCLEOTIDE SEQUENCE</scope>
    <source>
        <strain evidence="1">Azo-3</strain>
    </source>
</reference>
<dbReference type="AlphaFoldDB" id="A0A975SNI0"/>